<dbReference type="Gene3D" id="3.10.450.50">
    <property type="match status" value="1"/>
</dbReference>
<reference evidence="2 3" key="1">
    <citation type="submission" date="2023-11" db="EMBL/GenBank/DDBJ databases">
        <title>Actinomadura monticuli sp. nov., isolated from volcanic ash.</title>
        <authorList>
            <person name="Lee S.D."/>
            <person name="Yang H."/>
            <person name="Kim I.S."/>
        </authorList>
    </citation>
    <scope>NUCLEOTIDE SEQUENCE [LARGE SCALE GENOMIC DNA]</scope>
    <source>
        <strain evidence="2 3">DLS-62</strain>
    </source>
</reference>
<name>A0ABV4Q735_9ACTN</name>
<dbReference type="InterPro" id="IPR032710">
    <property type="entry name" value="NTF2-like_dom_sf"/>
</dbReference>
<dbReference type="EMBL" id="JAXCEI010000003">
    <property type="protein sequence ID" value="MFA1538843.1"/>
    <property type="molecule type" value="Genomic_DNA"/>
</dbReference>
<dbReference type="Proteomes" id="UP001569963">
    <property type="component" value="Unassembled WGS sequence"/>
</dbReference>
<dbReference type="InterPro" id="IPR037401">
    <property type="entry name" value="SnoaL-like"/>
</dbReference>
<gene>
    <name evidence="2" type="ORF">SM611_07880</name>
</gene>
<comment type="caution">
    <text evidence="2">The sequence shown here is derived from an EMBL/GenBank/DDBJ whole genome shotgun (WGS) entry which is preliminary data.</text>
</comment>
<dbReference type="RefSeq" id="WP_371948397.1">
    <property type="nucleotide sequence ID" value="NZ_JAXCEI010000003.1"/>
</dbReference>
<feature type="domain" description="SnoaL-like" evidence="1">
    <location>
        <begin position="10"/>
        <end position="115"/>
    </location>
</feature>
<evidence type="ECO:0000313" key="2">
    <source>
        <dbReference type="EMBL" id="MFA1538843.1"/>
    </source>
</evidence>
<sequence>MTSTDPREAARRLYTALADGDAATIAELLHPAATLSVPGTNPIAGRYQGAAGLAEFVAAGTAIAPGGARTQVIEVMGGDRHAAVYGISRATRPGRPPLENHTVHLLTVHDGRITAITIFNQDQPTVDTFWS</sequence>
<dbReference type="SUPFAM" id="SSF54427">
    <property type="entry name" value="NTF2-like"/>
    <property type="match status" value="1"/>
</dbReference>
<evidence type="ECO:0000259" key="1">
    <source>
        <dbReference type="Pfam" id="PF12680"/>
    </source>
</evidence>
<organism evidence="2 3">
    <name type="scientific">Actinomadura monticuli</name>
    <dbReference type="NCBI Taxonomy" id="3097367"/>
    <lineage>
        <taxon>Bacteria</taxon>
        <taxon>Bacillati</taxon>
        <taxon>Actinomycetota</taxon>
        <taxon>Actinomycetes</taxon>
        <taxon>Streptosporangiales</taxon>
        <taxon>Thermomonosporaceae</taxon>
        <taxon>Actinomadura</taxon>
    </lineage>
</organism>
<proteinExistence type="predicted"/>
<evidence type="ECO:0000313" key="3">
    <source>
        <dbReference type="Proteomes" id="UP001569963"/>
    </source>
</evidence>
<dbReference type="Pfam" id="PF12680">
    <property type="entry name" value="SnoaL_2"/>
    <property type="match status" value="1"/>
</dbReference>
<keyword evidence="3" id="KW-1185">Reference proteome</keyword>
<accession>A0ABV4Q735</accession>
<protein>
    <submittedName>
        <fullName evidence="2">Nuclear transport factor 2 family protein</fullName>
    </submittedName>
</protein>